<dbReference type="EMBL" id="SRYG01000012">
    <property type="protein sequence ID" value="TGY65892.1"/>
    <property type="molecule type" value="Genomic_DNA"/>
</dbReference>
<protein>
    <submittedName>
        <fullName evidence="1">Uncharacterized protein</fullName>
    </submittedName>
</protein>
<sequence>MNEQFLNRMQTMIPDEFEAFMASLDQDLYKALRINTKKVDPDRFPEPGLLGKPSPFADHSWYVDRPLGLDPYHICGLFYLQEPSASGVVGLLDVQKDDLVLDLCAAPGSKTTQIAQKLESGMLVCNEIDAKRAQALLSNLERMGVVNFALTNSESGPLCAAFENCFDKVLVDAPCSGEGMLKKHAIVAQTWSMDNILMCAARQKEIVSNAVRALKGGGVLVYSTCTYAKEENEEVVAWILERFPEMELVDCGAAFGRPGLKTPGMDASKVRRVFPMDGGEGQFMAKFVKKGDASNTPALLKNEKPNATERAFLREQVEGDFSFFHHSKEKLFRMEHAFLDFGKLKVVRQGVLVGEMKKNRFEPAHAFYMAADTMDRLKNKVSCGLCEMDAYMHGEQIRIEGEPGFVGVCFDGYPFGFGKSDGHRINNKIPKGMRLLPKSHVRMDGEEQQ</sequence>
<proteinExistence type="predicted"/>
<evidence type="ECO:0000313" key="2">
    <source>
        <dbReference type="Proteomes" id="UP000308836"/>
    </source>
</evidence>
<name>A0AC61R856_9FIRM</name>
<evidence type="ECO:0000313" key="1">
    <source>
        <dbReference type="EMBL" id="TGY65892.1"/>
    </source>
</evidence>
<accession>A0AC61R856</accession>
<gene>
    <name evidence="1" type="ORF">E5336_07000</name>
</gene>
<dbReference type="Proteomes" id="UP000308836">
    <property type="component" value="Unassembled WGS sequence"/>
</dbReference>
<organism evidence="1 2">
    <name type="scientific">Dubosiella muris</name>
    <dbReference type="NCBI Taxonomy" id="3038133"/>
    <lineage>
        <taxon>Bacteria</taxon>
        <taxon>Bacillati</taxon>
        <taxon>Bacillota</taxon>
        <taxon>Erysipelotrichia</taxon>
        <taxon>Erysipelotrichales</taxon>
        <taxon>Erysipelotrichaceae</taxon>
        <taxon>Dubosiella</taxon>
    </lineage>
</organism>
<comment type="caution">
    <text evidence="1">The sequence shown here is derived from an EMBL/GenBank/DDBJ whole genome shotgun (WGS) entry which is preliminary data.</text>
</comment>
<keyword evidence="2" id="KW-1185">Reference proteome</keyword>
<reference evidence="1" key="1">
    <citation type="submission" date="2019-04" db="EMBL/GenBank/DDBJ databases">
        <title>Microbes associate with the intestines of laboratory mice.</title>
        <authorList>
            <person name="Navarre W."/>
            <person name="Wong E."/>
            <person name="Huang K."/>
            <person name="Tropini C."/>
            <person name="Ng K."/>
            <person name="Yu B."/>
        </authorList>
    </citation>
    <scope>NUCLEOTIDE SEQUENCE</scope>
    <source>
        <strain evidence="1">NM09_H32</strain>
    </source>
</reference>